<sequence>MSENSSRQALIDQLLRDRDTEYRRASKAEQQLKELTDAKDMKAAYEAKLAEKEEALQERDKTIEAKDNRIAQLEQKLLYLERKMWGAMSEKRRIPDDPNQLKLDFEQLEMSPEEEETARKAIEEITDYKKVIVKEHEKRVPVRHKLPEELRHVEEHIYPEGYKGHEDEWVLFDDTETSEHLEFNPAELYIRVTIRHKGMRKDTKEIQTAPVQNEPIAKSYASASLLTDLMVGKYVDHLPFYRQIQMYKRLGFSIPPSTIESWFHDVADLMRPTYYRLRELVLATDYVQSDETTVPIINNEKHQTVKGYLWLVRSVVNNMVFFSYNEGSRGQKVVIQLFKDYQGAIQTDGYAGYSILEKFKGITTLCCWSHARRYFDRALTHDKARAEYALAQIGMLYDVERMANDQNMDTIQRMELRKRLAYPIIRAFEKWCICEQSKVLPKSPIGKAIGYFLNYSRQLVRYTMDGRYLPDNNLIENSVRPVALERKNYLFCGNHEAAEDAAVIYSLMGCCKAVGVDFKEWMSYFLNHVHEYDNNYSKDLAELLPHALKDQAVI</sequence>
<dbReference type="GeneID" id="69589313"/>
<dbReference type="Pfam" id="PF03050">
    <property type="entry name" value="DDE_Tnp_IS66"/>
    <property type="match status" value="1"/>
</dbReference>
<reference evidence="5" key="2">
    <citation type="submission" date="2022-08" db="EMBL/GenBank/DDBJ databases">
        <title>Genome Sequencing of Bacteroides fragilis Group Isolates with Nanopore Technology.</title>
        <authorList>
            <person name="Tisza M.J."/>
            <person name="Smith D."/>
            <person name="Dekker J.P."/>
        </authorList>
    </citation>
    <scope>NUCLEOTIDE SEQUENCE</scope>
    <source>
        <strain evidence="5">BFG-527</strain>
    </source>
</reference>
<feature type="domain" description="Transposase IS66 central" evidence="2">
    <location>
        <begin position="218"/>
        <end position="499"/>
    </location>
</feature>
<evidence type="ECO:0000313" key="6">
    <source>
        <dbReference type="Proteomes" id="UP000095606"/>
    </source>
</evidence>
<feature type="coiled-coil region" evidence="1">
    <location>
        <begin position="11"/>
        <end position="83"/>
    </location>
</feature>
<evidence type="ECO:0000259" key="3">
    <source>
        <dbReference type="Pfam" id="PF13007"/>
    </source>
</evidence>
<evidence type="ECO:0000259" key="2">
    <source>
        <dbReference type="Pfam" id="PF03050"/>
    </source>
</evidence>
<dbReference type="Proteomes" id="UP001060104">
    <property type="component" value="Chromosome"/>
</dbReference>
<evidence type="ECO:0000256" key="1">
    <source>
        <dbReference type="SAM" id="Coils"/>
    </source>
</evidence>
<name>A0A3E5G3R0_9BACE</name>
<accession>A0A3E5G3R0</accession>
<dbReference type="PANTHER" id="PTHR33678:SF1">
    <property type="entry name" value="BLL1576 PROTEIN"/>
    <property type="match status" value="1"/>
</dbReference>
<dbReference type="EMBL" id="CP103141">
    <property type="protein sequence ID" value="UVQ77133.1"/>
    <property type="molecule type" value="Genomic_DNA"/>
</dbReference>
<accession>A0A174UIA9</accession>
<reference evidence="4 6" key="1">
    <citation type="submission" date="2015-09" db="EMBL/GenBank/DDBJ databases">
        <authorList>
            <consortium name="Pathogen Informatics"/>
        </authorList>
    </citation>
    <scope>NUCLEOTIDE SEQUENCE [LARGE SCALE GENOMIC DNA]</scope>
    <source>
        <strain evidence="4 6">2789STDY5834846</strain>
    </source>
</reference>
<dbReference type="AlphaFoldDB" id="A0A3E5G3R0"/>
<dbReference type="RefSeq" id="WP_055271337.1">
    <property type="nucleotide sequence ID" value="NZ_CABMFH010000031.1"/>
</dbReference>
<gene>
    <name evidence="4" type="ORF">ERS852461_04529</name>
    <name evidence="5" type="ORF">NXY30_12530</name>
</gene>
<protein>
    <submittedName>
        <fullName evidence="4 5">Transposase</fullName>
    </submittedName>
</protein>
<evidence type="ECO:0000313" key="7">
    <source>
        <dbReference type="Proteomes" id="UP001060104"/>
    </source>
</evidence>
<keyword evidence="7" id="KW-1185">Reference proteome</keyword>
<dbReference type="Pfam" id="PF13007">
    <property type="entry name" value="LZ_Tnp_IS66"/>
    <property type="match status" value="1"/>
</dbReference>
<evidence type="ECO:0000313" key="4">
    <source>
        <dbReference type="EMBL" id="CUQ19807.1"/>
    </source>
</evidence>
<evidence type="ECO:0000313" key="5">
    <source>
        <dbReference type="EMBL" id="UVQ77133.1"/>
    </source>
</evidence>
<proteinExistence type="predicted"/>
<dbReference type="InterPro" id="IPR004291">
    <property type="entry name" value="Transposase_IS66_central"/>
</dbReference>
<dbReference type="NCBIfam" id="NF033517">
    <property type="entry name" value="transpos_IS66"/>
    <property type="match status" value="1"/>
</dbReference>
<keyword evidence="1" id="KW-0175">Coiled coil</keyword>
<dbReference type="Proteomes" id="UP000095606">
    <property type="component" value="Unassembled WGS sequence"/>
</dbReference>
<feature type="domain" description="Transposase TnpC homeodomain" evidence="3">
    <location>
        <begin position="72"/>
        <end position="154"/>
    </location>
</feature>
<dbReference type="EMBL" id="CZAE01000030">
    <property type="protein sequence ID" value="CUQ19807.1"/>
    <property type="molecule type" value="Genomic_DNA"/>
</dbReference>
<dbReference type="InterPro" id="IPR024463">
    <property type="entry name" value="Transposase_TnpC_homeodom"/>
</dbReference>
<dbReference type="PANTHER" id="PTHR33678">
    <property type="entry name" value="BLL1576 PROTEIN"/>
    <property type="match status" value="1"/>
</dbReference>
<organism evidence="4 6">
    <name type="scientific">Bacteroides faecis</name>
    <dbReference type="NCBI Taxonomy" id="674529"/>
    <lineage>
        <taxon>Bacteria</taxon>
        <taxon>Pseudomonadati</taxon>
        <taxon>Bacteroidota</taxon>
        <taxon>Bacteroidia</taxon>
        <taxon>Bacteroidales</taxon>
        <taxon>Bacteroidaceae</taxon>
        <taxon>Bacteroides</taxon>
    </lineage>
</organism>
<dbReference type="InterPro" id="IPR052344">
    <property type="entry name" value="Transposase-related"/>
</dbReference>